<dbReference type="Gene3D" id="3.40.50.720">
    <property type="entry name" value="NAD(P)-binding Rossmann-like Domain"/>
    <property type="match status" value="1"/>
</dbReference>
<accession>A0ABQ2UVE5</accession>
<dbReference type="PRINTS" id="PR00081">
    <property type="entry name" value="GDHRDH"/>
</dbReference>
<name>A0ABQ2UVE5_9ACTN</name>
<dbReference type="Proteomes" id="UP000654471">
    <property type="component" value="Unassembled WGS sequence"/>
</dbReference>
<sequence length="353" mass="37530">MAHKEPAAHEEAAERTGAAGRTDAARRRDAADPGGLLPAADLTGRVALVAGATRGAGRAMAVELGRAGALVYVTGRTTRERVSEVGRAGETIEQTAELVTAAGGTGVAVPTDHLEPEQVKALVERIDREQGRLDILVNSLWGGDRLIEFDTKLWDLDLAGGLRMFRLGVDSHLITSHYALPLLIRRPGGLVVEITDGTASFNRVYRDSLCFDITKNVPHRIAFGLAAELKEYGGTAVSLTPGFLRSEEMLDHFGVTEETWRDAVAEEPHFAIAESPALIGRAVRALAGDPDKARWSGRSLSSGQLAKEYGFTDADGTRPDCFGYFEDVVLGGRDAGPEDYRTPAGAPSSAGAA</sequence>
<keyword evidence="3" id="KW-1185">Reference proteome</keyword>
<gene>
    <name evidence="2" type="ORF">GCM10010211_18020</name>
</gene>
<dbReference type="InterPro" id="IPR036291">
    <property type="entry name" value="NAD(P)-bd_dom_sf"/>
</dbReference>
<evidence type="ECO:0000313" key="2">
    <source>
        <dbReference type="EMBL" id="GGU53642.1"/>
    </source>
</evidence>
<reference evidence="3" key="1">
    <citation type="journal article" date="2019" name="Int. J. Syst. Evol. Microbiol.">
        <title>The Global Catalogue of Microorganisms (GCM) 10K type strain sequencing project: providing services to taxonomists for standard genome sequencing and annotation.</title>
        <authorList>
            <consortium name="The Broad Institute Genomics Platform"/>
            <consortium name="The Broad Institute Genome Sequencing Center for Infectious Disease"/>
            <person name="Wu L."/>
            <person name="Ma J."/>
        </authorList>
    </citation>
    <scope>NUCLEOTIDE SEQUENCE [LARGE SCALE GENOMIC DNA]</scope>
    <source>
        <strain evidence="3">JCM 3399</strain>
    </source>
</reference>
<dbReference type="SUPFAM" id="SSF51735">
    <property type="entry name" value="NAD(P)-binding Rossmann-fold domains"/>
    <property type="match status" value="1"/>
</dbReference>
<dbReference type="PANTHER" id="PTHR44147:SF2">
    <property type="entry name" value="DEHYDROGENASE_REDUCTASE SDR FAMILY MEMBER 1"/>
    <property type="match status" value="1"/>
</dbReference>
<dbReference type="EMBL" id="BMRP01000004">
    <property type="protein sequence ID" value="GGU53642.1"/>
    <property type="molecule type" value="Genomic_DNA"/>
</dbReference>
<comment type="caution">
    <text evidence="2">The sequence shown here is derived from an EMBL/GenBank/DDBJ whole genome shotgun (WGS) entry which is preliminary data.</text>
</comment>
<feature type="compositionally biased region" description="Basic and acidic residues" evidence="1">
    <location>
        <begin position="1"/>
        <end position="14"/>
    </location>
</feature>
<proteinExistence type="predicted"/>
<dbReference type="InterPro" id="IPR002347">
    <property type="entry name" value="SDR_fam"/>
</dbReference>
<organism evidence="2 3">
    <name type="scientific">Streptomyces albospinus</name>
    <dbReference type="NCBI Taxonomy" id="285515"/>
    <lineage>
        <taxon>Bacteria</taxon>
        <taxon>Bacillati</taxon>
        <taxon>Actinomycetota</taxon>
        <taxon>Actinomycetes</taxon>
        <taxon>Kitasatosporales</taxon>
        <taxon>Streptomycetaceae</taxon>
        <taxon>Streptomyces</taxon>
    </lineage>
</organism>
<evidence type="ECO:0000313" key="3">
    <source>
        <dbReference type="Proteomes" id="UP000654471"/>
    </source>
</evidence>
<protein>
    <submittedName>
        <fullName evidence="2">Short-chain dehydrogenase</fullName>
    </submittedName>
</protein>
<dbReference type="PANTHER" id="PTHR44147">
    <property type="entry name" value="DEHYDROGENASE/REDUCTASE SDR FAMILY MEMBER 1"/>
    <property type="match status" value="1"/>
</dbReference>
<dbReference type="NCBIfam" id="NF006159">
    <property type="entry name" value="PRK08303.1"/>
    <property type="match status" value="1"/>
</dbReference>
<feature type="region of interest" description="Disordered" evidence="1">
    <location>
        <begin position="1"/>
        <end position="37"/>
    </location>
</feature>
<evidence type="ECO:0000256" key="1">
    <source>
        <dbReference type="SAM" id="MobiDB-lite"/>
    </source>
</evidence>
<dbReference type="Pfam" id="PF00106">
    <property type="entry name" value="adh_short"/>
    <property type="match status" value="1"/>
</dbReference>